<gene>
    <name evidence="3" type="ORF">UFOPK2656_00907</name>
    <name evidence="4" type="ORF">UFOPK3099_02147</name>
    <name evidence="5" type="ORF">UFOPK3267_01718</name>
    <name evidence="6" type="ORF">UFOPK3651_00490</name>
    <name evidence="7" type="ORF">UFOPK3931_00668</name>
    <name evidence="2" type="ORF">UFOPK4189_00085</name>
</gene>
<keyword evidence="1" id="KW-0472">Membrane</keyword>
<evidence type="ECO:0000313" key="7">
    <source>
        <dbReference type="EMBL" id="CAB4978773.1"/>
    </source>
</evidence>
<dbReference type="EMBL" id="CAFBMT010000002">
    <property type="protein sequence ID" value="CAB4915304.1"/>
    <property type="molecule type" value="Genomic_DNA"/>
</dbReference>
<evidence type="ECO:0000313" key="4">
    <source>
        <dbReference type="EMBL" id="CAB4831601.1"/>
    </source>
</evidence>
<sequence>MTPLVDGAVPAPTPVRLWVKLILGACCLAVAAMWVFYFFFATDKGVYQIEDASWRPQALQVCAAVDTRRSALEDTTGGYIAHPTHEQMLQRADIVDTATDMLDQMITDLVAIPVNNDNDRARLQVFEDNYRIIIKDRRRYTAALREFKLAPYTETVVGGGPVSNVVLDFTAGVKGNDLPLCSPPGELGGDVQP</sequence>
<proteinExistence type="predicted"/>
<dbReference type="AlphaFoldDB" id="A0A6J7C3Q7"/>
<keyword evidence="1" id="KW-1133">Transmembrane helix</keyword>
<reference evidence="5" key="1">
    <citation type="submission" date="2020-05" db="EMBL/GenBank/DDBJ databases">
        <authorList>
            <person name="Chiriac C."/>
            <person name="Salcher M."/>
            <person name="Ghai R."/>
            <person name="Kavagutti S V."/>
        </authorList>
    </citation>
    <scope>NUCLEOTIDE SEQUENCE</scope>
</reference>
<name>A0A6J7C3Q7_9ZZZZ</name>
<evidence type="ECO:0000256" key="1">
    <source>
        <dbReference type="SAM" id="Phobius"/>
    </source>
</evidence>
<organism evidence="5">
    <name type="scientific">freshwater metagenome</name>
    <dbReference type="NCBI Taxonomy" id="449393"/>
    <lineage>
        <taxon>unclassified sequences</taxon>
        <taxon>metagenomes</taxon>
        <taxon>ecological metagenomes</taxon>
    </lineage>
</organism>
<dbReference type="EMBL" id="CAFBIY010000096">
    <property type="protein sequence ID" value="CAB4851784.1"/>
    <property type="molecule type" value="Genomic_DNA"/>
</dbReference>
<evidence type="ECO:0000313" key="3">
    <source>
        <dbReference type="EMBL" id="CAB4714825.1"/>
    </source>
</evidence>
<evidence type="ECO:0000313" key="6">
    <source>
        <dbReference type="EMBL" id="CAB4915304.1"/>
    </source>
</evidence>
<dbReference type="EMBL" id="CAFAAV010000195">
    <property type="protein sequence ID" value="CAB4831601.1"/>
    <property type="molecule type" value="Genomic_DNA"/>
</dbReference>
<dbReference type="EMBL" id="CAFBOL010000011">
    <property type="protein sequence ID" value="CAB4978773.1"/>
    <property type="molecule type" value="Genomic_DNA"/>
</dbReference>
<feature type="transmembrane region" description="Helical" evidence="1">
    <location>
        <begin position="17"/>
        <end position="40"/>
    </location>
</feature>
<dbReference type="EMBL" id="CAESGF010000001">
    <property type="protein sequence ID" value="CAB4362312.1"/>
    <property type="molecule type" value="Genomic_DNA"/>
</dbReference>
<accession>A0A6J7C3Q7</accession>
<protein>
    <submittedName>
        <fullName evidence="5">Unannotated protein</fullName>
    </submittedName>
</protein>
<dbReference type="EMBL" id="CAEZYF010000004">
    <property type="protein sequence ID" value="CAB4714825.1"/>
    <property type="molecule type" value="Genomic_DNA"/>
</dbReference>
<keyword evidence="1" id="KW-0812">Transmembrane</keyword>
<evidence type="ECO:0000313" key="2">
    <source>
        <dbReference type="EMBL" id="CAB4362312.1"/>
    </source>
</evidence>
<evidence type="ECO:0000313" key="5">
    <source>
        <dbReference type="EMBL" id="CAB4851784.1"/>
    </source>
</evidence>